<keyword evidence="3" id="KW-1185">Reference proteome</keyword>
<evidence type="ECO:0000256" key="1">
    <source>
        <dbReference type="SAM" id="Phobius"/>
    </source>
</evidence>
<dbReference type="GeneID" id="54458480"/>
<name>A0A6A6YWQ6_9PEZI</name>
<gene>
    <name evidence="2 4" type="ORF">BDZ99DRAFT_437541</name>
</gene>
<organism evidence="2">
    <name type="scientific">Mytilinidion resinicola</name>
    <dbReference type="NCBI Taxonomy" id="574789"/>
    <lineage>
        <taxon>Eukaryota</taxon>
        <taxon>Fungi</taxon>
        <taxon>Dikarya</taxon>
        <taxon>Ascomycota</taxon>
        <taxon>Pezizomycotina</taxon>
        <taxon>Dothideomycetes</taxon>
        <taxon>Pleosporomycetidae</taxon>
        <taxon>Mytilinidiales</taxon>
        <taxon>Mytilinidiaceae</taxon>
        <taxon>Mytilinidion</taxon>
    </lineage>
</organism>
<reference evidence="4" key="3">
    <citation type="submission" date="2025-04" db="UniProtKB">
        <authorList>
            <consortium name="RefSeq"/>
        </authorList>
    </citation>
    <scope>IDENTIFICATION</scope>
    <source>
        <strain evidence="4">CBS 304.34</strain>
    </source>
</reference>
<feature type="transmembrane region" description="Helical" evidence="1">
    <location>
        <begin position="157"/>
        <end position="175"/>
    </location>
</feature>
<feature type="transmembrane region" description="Helical" evidence="1">
    <location>
        <begin position="187"/>
        <end position="207"/>
    </location>
</feature>
<evidence type="ECO:0000313" key="2">
    <source>
        <dbReference type="EMBL" id="KAF2812833.1"/>
    </source>
</evidence>
<accession>A0A6A6YWQ6</accession>
<dbReference type="EMBL" id="MU003696">
    <property type="protein sequence ID" value="KAF2812833.1"/>
    <property type="molecule type" value="Genomic_DNA"/>
</dbReference>
<dbReference type="OrthoDB" id="9451547at2759"/>
<keyword evidence="1" id="KW-1133">Transmembrane helix</keyword>
<keyword evidence="1" id="KW-0812">Transmembrane</keyword>
<dbReference type="AlphaFoldDB" id="A0A6A6YWQ6"/>
<dbReference type="PANTHER" id="PTHR35043">
    <property type="entry name" value="TRANSCRIPTION FACTOR DOMAIN-CONTAINING PROTEIN"/>
    <property type="match status" value="1"/>
</dbReference>
<proteinExistence type="predicted"/>
<reference evidence="4" key="2">
    <citation type="submission" date="2020-04" db="EMBL/GenBank/DDBJ databases">
        <authorList>
            <consortium name="NCBI Genome Project"/>
        </authorList>
    </citation>
    <scope>NUCLEOTIDE SEQUENCE</scope>
    <source>
        <strain evidence="4">CBS 304.34</strain>
    </source>
</reference>
<evidence type="ECO:0000313" key="4">
    <source>
        <dbReference type="RefSeq" id="XP_033579797.1"/>
    </source>
</evidence>
<feature type="transmembrane region" description="Helical" evidence="1">
    <location>
        <begin position="25"/>
        <end position="45"/>
    </location>
</feature>
<dbReference type="Proteomes" id="UP000504636">
    <property type="component" value="Unplaced"/>
</dbReference>
<protein>
    <submittedName>
        <fullName evidence="2 4">Uncharacterized protein</fullName>
    </submittedName>
</protein>
<sequence length="287" mass="32791">MFPHPPQNVVHGWMSTPNIRGTRDILSSSLSTIWLCTWTCLCLNIPLARSRRGYRALLHKFRWQLFAIFFPEVLVGTAAEQWLSARQSVTAFSRLGHSQWTIRHGFFADMGGILVAFRDCEPFPVDSQQLAYLVENKHLAMPAISVDDILCVDKANGLARFLTMVQMLWFCVSCIARGASGLGFSTLEVSTLAFIFCTLHTFFFWYYKPLDPELQKIVPVVTDITHLFQRSGISLDSLESYTLTPLDFVKPPPDSRSLITPFWFGLMVVFGQVRRRYLASNFIFLEF</sequence>
<dbReference type="RefSeq" id="XP_033579797.1">
    <property type="nucleotide sequence ID" value="XM_033717587.1"/>
</dbReference>
<reference evidence="2 4" key="1">
    <citation type="journal article" date="2020" name="Stud. Mycol.">
        <title>101 Dothideomycetes genomes: a test case for predicting lifestyles and emergence of pathogens.</title>
        <authorList>
            <person name="Haridas S."/>
            <person name="Albert R."/>
            <person name="Binder M."/>
            <person name="Bloem J."/>
            <person name="Labutti K."/>
            <person name="Salamov A."/>
            <person name="Andreopoulos B."/>
            <person name="Baker S."/>
            <person name="Barry K."/>
            <person name="Bills G."/>
            <person name="Bluhm B."/>
            <person name="Cannon C."/>
            <person name="Castanera R."/>
            <person name="Culley D."/>
            <person name="Daum C."/>
            <person name="Ezra D."/>
            <person name="Gonzalez J."/>
            <person name="Henrissat B."/>
            <person name="Kuo A."/>
            <person name="Liang C."/>
            <person name="Lipzen A."/>
            <person name="Lutzoni F."/>
            <person name="Magnuson J."/>
            <person name="Mondo S."/>
            <person name="Nolan M."/>
            <person name="Ohm R."/>
            <person name="Pangilinan J."/>
            <person name="Park H.-J."/>
            <person name="Ramirez L."/>
            <person name="Alfaro M."/>
            <person name="Sun H."/>
            <person name="Tritt A."/>
            <person name="Yoshinaga Y."/>
            <person name="Zwiers L.-H."/>
            <person name="Turgeon B."/>
            <person name="Goodwin S."/>
            <person name="Spatafora J."/>
            <person name="Crous P."/>
            <person name="Grigoriev I."/>
        </authorList>
    </citation>
    <scope>NUCLEOTIDE SEQUENCE</scope>
    <source>
        <strain evidence="2 4">CBS 304.34</strain>
    </source>
</reference>
<keyword evidence="1" id="KW-0472">Membrane</keyword>
<dbReference type="PANTHER" id="PTHR35043:SF8">
    <property type="entry name" value="DUF4220 DOMAIN-CONTAINING PROTEIN"/>
    <property type="match status" value="1"/>
</dbReference>
<evidence type="ECO:0000313" key="3">
    <source>
        <dbReference type="Proteomes" id="UP000504636"/>
    </source>
</evidence>